<reference evidence="2" key="1">
    <citation type="journal article" date="2020" name="Fungal Divers.">
        <title>Resolving the Mortierellaceae phylogeny through synthesis of multi-gene phylogenetics and phylogenomics.</title>
        <authorList>
            <person name="Vandepol N."/>
            <person name="Liber J."/>
            <person name="Desiro A."/>
            <person name="Na H."/>
            <person name="Kennedy M."/>
            <person name="Barry K."/>
            <person name="Grigoriev I.V."/>
            <person name="Miller A.N."/>
            <person name="O'Donnell K."/>
            <person name="Stajich J.E."/>
            <person name="Bonito G."/>
        </authorList>
    </citation>
    <scope>NUCLEOTIDE SEQUENCE</scope>
    <source>
        <strain evidence="2">NRRL 6426</strain>
    </source>
</reference>
<evidence type="ECO:0000256" key="1">
    <source>
        <dbReference type="SAM" id="SignalP"/>
    </source>
</evidence>
<dbReference type="Proteomes" id="UP000748756">
    <property type="component" value="Unassembled WGS sequence"/>
</dbReference>
<sequence>MWRCKSTGHLKISLKSTLELLTLLASLEMTMSKLRSIDKLELKILQSRVFGVNQKGLMEGEDALAYTSAAFFDHNKILINKDIFDILFYQVRKLQHHSEVALSELFGDLLDNTRQCIIKHGCLPRIKSDARLFVVHDEGQVLGDEFNGSFQSNTSVESQRTSAASAYASYLWHRLEYQYPLVDSDLGSGLKDSSTDFEEKIVESNEQAAWKINIGDMGDKLSKPSGPDLIFLIQIDSARLIPVFAQMKLHQGSSNFSEKDCNDALSTVSAPKIEGRAKTFRKYCPNNVYISMIAAYPTNWTDKLPAPSELPDDSSGVQ</sequence>
<accession>A0A9P5RNP0</accession>
<gene>
    <name evidence="2" type="ORF">BG015_002742</name>
</gene>
<proteinExistence type="predicted"/>
<protein>
    <submittedName>
        <fullName evidence="2">Uncharacterized protein</fullName>
    </submittedName>
</protein>
<dbReference type="AlphaFoldDB" id="A0A9P5RNP0"/>
<name>A0A9P5RNP0_9FUNG</name>
<keyword evidence="3" id="KW-1185">Reference proteome</keyword>
<evidence type="ECO:0000313" key="2">
    <source>
        <dbReference type="EMBL" id="KAF9137366.1"/>
    </source>
</evidence>
<comment type="caution">
    <text evidence="2">The sequence shown here is derived from an EMBL/GenBank/DDBJ whole genome shotgun (WGS) entry which is preliminary data.</text>
</comment>
<dbReference type="EMBL" id="JAAAUQ010001566">
    <property type="protein sequence ID" value="KAF9137366.1"/>
    <property type="molecule type" value="Genomic_DNA"/>
</dbReference>
<feature type="chain" id="PRO_5040209137" evidence="1">
    <location>
        <begin position="33"/>
        <end position="318"/>
    </location>
</feature>
<feature type="signal peptide" evidence="1">
    <location>
        <begin position="1"/>
        <end position="32"/>
    </location>
</feature>
<organism evidence="2 3">
    <name type="scientific">Linnemannia schmuckeri</name>
    <dbReference type="NCBI Taxonomy" id="64567"/>
    <lineage>
        <taxon>Eukaryota</taxon>
        <taxon>Fungi</taxon>
        <taxon>Fungi incertae sedis</taxon>
        <taxon>Mucoromycota</taxon>
        <taxon>Mortierellomycotina</taxon>
        <taxon>Mortierellomycetes</taxon>
        <taxon>Mortierellales</taxon>
        <taxon>Mortierellaceae</taxon>
        <taxon>Linnemannia</taxon>
    </lineage>
</organism>
<evidence type="ECO:0000313" key="3">
    <source>
        <dbReference type="Proteomes" id="UP000748756"/>
    </source>
</evidence>
<keyword evidence="1" id="KW-0732">Signal</keyword>
<dbReference type="OrthoDB" id="2426605at2759"/>